<dbReference type="eggNOG" id="COG3382">
    <property type="taxonomic scope" value="Bacteria"/>
</dbReference>
<accession>E5Y278</accession>
<comment type="caution">
    <text evidence="2">The sequence shown here is derived from an EMBL/GenBank/DDBJ whole genome shotgun (WGS) entry which is preliminary data.</text>
</comment>
<protein>
    <recommendedName>
        <fullName evidence="1">B3/B4 tRNA-binding domain-containing protein</fullName>
    </recommendedName>
</protein>
<dbReference type="SMART" id="SM00873">
    <property type="entry name" value="B3_4"/>
    <property type="match status" value="1"/>
</dbReference>
<dbReference type="GeneID" id="78086928"/>
<dbReference type="EMBL" id="ADCP02000002">
    <property type="protein sequence ID" value="EFV45881.1"/>
    <property type="molecule type" value="Genomic_DNA"/>
</dbReference>
<dbReference type="InterPro" id="IPR005146">
    <property type="entry name" value="B3/B4_tRNA-bd"/>
</dbReference>
<evidence type="ECO:0000313" key="2">
    <source>
        <dbReference type="EMBL" id="EFV45881.1"/>
    </source>
</evidence>
<dbReference type="RefSeq" id="WP_005024418.1">
    <property type="nucleotide sequence ID" value="NZ_KE150239.1"/>
</dbReference>
<dbReference type="PANTHER" id="PTHR39209">
    <property type="match status" value="1"/>
</dbReference>
<feature type="domain" description="B3/B4 tRNA-binding" evidence="1">
    <location>
        <begin position="61"/>
        <end position="218"/>
    </location>
</feature>
<dbReference type="InterPro" id="IPR020825">
    <property type="entry name" value="Phe-tRNA_synthase-like_B3/B4"/>
</dbReference>
<organism evidence="2 3">
    <name type="scientific">Bilophila wadsworthia (strain 3_1_6)</name>
    <dbReference type="NCBI Taxonomy" id="563192"/>
    <lineage>
        <taxon>Bacteria</taxon>
        <taxon>Pseudomonadati</taxon>
        <taxon>Thermodesulfobacteriota</taxon>
        <taxon>Desulfovibrionia</taxon>
        <taxon>Desulfovibrionales</taxon>
        <taxon>Desulfovibrionaceae</taxon>
        <taxon>Bilophila</taxon>
    </lineage>
</organism>
<dbReference type="HOGENOM" id="CLU_076869_1_1_7"/>
<dbReference type="Gene3D" id="3.50.40.10">
    <property type="entry name" value="Phenylalanyl-trna Synthetase, Chain B, domain 3"/>
    <property type="match status" value="1"/>
</dbReference>
<dbReference type="SUPFAM" id="SSF56037">
    <property type="entry name" value="PheT/TilS domain"/>
    <property type="match status" value="1"/>
</dbReference>
<dbReference type="GO" id="GO:0003723">
    <property type="term" value="F:RNA binding"/>
    <property type="evidence" value="ECO:0007669"/>
    <property type="project" value="InterPro"/>
</dbReference>
<dbReference type="PANTHER" id="PTHR39209:SF2">
    <property type="entry name" value="CYTOPLASMIC PROTEIN"/>
    <property type="match status" value="1"/>
</dbReference>
<dbReference type="GO" id="GO:0004826">
    <property type="term" value="F:phenylalanine-tRNA ligase activity"/>
    <property type="evidence" value="ECO:0007669"/>
    <property type="project" value="InterPro"/>
</dbReference>
<dbReference type="Proteomes" id="UP000006034">
    <property type="component" value="Unassembled WGS sequence"/>
</dbReference>
<dbReference type="Pfam" id="PF03483">
    <property type="entry name" value="B3_4"/>
    <property type="match status" value="1"/>
</dbReference>
<proteinExistence type="predicted"/>
<reference evidence="2 3" key="1">
    <citation type="submission" date="2010-10" db="EMBL/GenBank/DDBJ databases">
        <authorList>
            <consortium name="The Broad Institute Genome Sequencing Platform"/>
            <person name="Ward D."/>
            <person name="Earl A."/>
            <person name="Feldgarden M."/>
            <person name="Young S.K."/>
            <person name="Gargeya S."/>
            <person name="Zeng Q."/>
            <person name="Alvarado L."/>
            <person name="Berlin A."/>
            <person name="Bochicchio J."/>
            <person name="Chapman S.B."/>
            <person name="Chen Z."/>
            <person name="Freedman E."/>
            <person name="Gellesch M."/>
            <person name="Goldberg J."/>
            <person name="Griggs A."/>
            <person name="Gujja S."/>
            <person name="Heilman E."/>
            <person name="Heiman D."/>
            <person name="Howarth C."/>
            <person name="Mehta T."/>
            <person name="Neiman D."/>
            <person name="Pearson M."/>
            <person name="Roberts A."/>
            <person name="Saif S."/>
            <person name="Shea T."/>
            <person name="Shenoy N."/>
            <person name="Sisk P."/>
            <person name="Stolte C."/>
            <person name="Sykes S."/>
            <person name="White J."/>
            <person name="Yandava C."/>
            <person name="Allen-Vercoe E."/>
            <person name="Sibley C."/>
            <person name="Ambrose C.E."/>
            <person name="Strauss J."/>
            <person name="Daigneault M."/>
            <person name="Haas B."/>
            <person name="Nusbaum C."/>
            <person name="Birren B."/>
        </authorList>
    </citation>
    <scope>NUCLEOTIDE SEQUENCE [LARGE SCALE GENOMIC DNA]</scope>
    <source>
        <strain evidence="2 3">3_1_6</strain>
    </source>
</reference>
<name>E5Y278_BILW3</name>
<gene>
    <name evidence="2" type="ORF">HMPREF0179_00288</name>
</gene>
<dbReference type="STRING" id="563192.HMPREF0179_00288"/>
<evidence type="ECO:0000313" key="3">
    <source>
        <dbReference type="Proteomes" id="UP000006034"/>
    </source>
</evidence>
<reference evidence="2 3" key="2">
    <citation type="submission" date="2013-04" db="EMBL/GenBank/DDBJ databases">
        <title>The Genome Sequence of Bilophila wadsworthia 3_1_6.</title>
        <authorList>
            <consortium name="The Broad Institute Genomics Platform"/>
            <person name="Earl A."/>
            <person name="Ward D."/>
            <person name="Feldgarden M."/>
            <person name="Gevers D."/>
            <person name="Sibley C."/>
            <person name="Strauss J."/>
            <person name="Allen-Vercoe E."/>
            <person name="Walker B."/>
            <person name="Young S."/>
            <person name="Zeng Q."/>
            <person name="Gargeya S."/>
            <person name="Fitzgerald M."/>
            <person name="Haas B."/>
            <person name="Abouelleil A."/>
            <person name="Allen A.W."/>
            <person name="Alvarado L."/>
            <person name="Arachchi H.M."/>
            <person name="Berlin A.M."/>
            <person name="Chapman S.B."/>
            <person name="Gainer-Dewar J."/>
            <person name="Goldberg J."/>
            <person name="Griggs A."/>
            <person name="Gujja S."/>
            <person name="Hansen M."/>
            <person name="Howarth C."/>
            <person name="Imamovic A."/>
            <person name="Ireland A."/>
            <person name="Larimer J."/>
            <person name="McCowan C."/>
            <person name="Murphy C."/>
            <person name="Pearson M."/>
            <person name="Poon T.W."/>
            <person name="Priest M."/>
            <person name="Roberts A."/>
            <person name="Saif S."/>
            <person name="Shea T."/>
            <person name="Sisk P."/>
            <person name="Sykes S."/>
            <person name="Wortman J."/>
            <person name="Nusbaum C."/>
            <person name="Birren B."/>
        </authorList>
    </citation>
    <scope>NUCLEOTIDE SEQUENCE [LARGE SCALE GENOMIC DNA]</scope>
    <source>
        <strain evidence="2 3">3_1_6</strain>
    </source>
</reference>
<keyword evidence="3" id="KW-1185">Reference proteome</keyword>
<dbReference type="OrthoDB" id="276580at2"/>
<sequence>MLYEIEQAVFERFPGYARMVVVAEGVDNTREIPELAELLAQCEEGVRRDDLEDFWHVPVLETWAEAFSGMGIKPKKNPPSVINLVKRCRAGKPLPFINPLVAIFNCISLKYLLPCGGDDLNVIEGDLRLGIADGTENYVPLGQPDVLEHPQPGEVIYYDTATKDVFCRAWCWKNGNRSKLMPETTNAVINVDAMPPLPLATAEQAAEEVAGLLRRFTGAKTAIHKLTAETPRFTL</sequence>
<evidence type="ECO:0000259" key="1">
    <source>
        <dbReference type="SMART" id="SM00873"/>
    </source>
</evidence>
<dbReference type="AlphaFoldDB" id="E5Y278"/>